<evidence type="ECO:0000313" key="2">
    <source>
        <dbReference type="Proteomes" id="UP000191522"/>
    </source>
</evidence>
<name>A0A1V6PA42_PENDC</name>
<reference evidence="2" key="1">
    <citation type="journal article" date="2017" name="Nat. Microbiol.">
        <title>Global analysis of biosynthetic gene clusters reveals vast potential of secondary metabolite production in Penicillium species.</title>
        <authorList>
            <person name="Nielsen J.C."/>
            <person name="Grijseels S."/>
            <person name="Prigent S."/>
            <person name="Ji B."/>
            <person name="Dainat J."/>
            <person name="Nielsen K.F."/>
            <person name="Frisvad J.C."/>
            <person name="Workman M."/>
            <person name="Nielsen J."/>
        </authorList>
    </citation>
    <scope>NUCLEOTIDE SEQUENCE [LARGE SCALE GENOMIC DNA]</scope>
    <source>
        <strain evidence="2">IBT 11843</strain>
    </source>
</reference>
<keyword evidence="2" id="KW-1185">Reference proteome</keyword>
<dbReference type="EMBL" id="MDYL01000013">
    <property type="protein sequence ID" value="OQD73874.1"/>
    <property type="molecule type" value="Genomic_DNA"/>
</dbReference>
<gene>
    <name evidence="1" type="ORF">PENDEC_c013G03320</name>
</gene>
<comment type="caution">
    <text evidence="1">The sequence shown here is derived from an EMBL/GenBank/DDBJ whole genome shotgun (WGS) entry which is preliminary data.</text>
</comment>
<dbReference type="AlphaFoldDB" id="A0A1V6PA42"/>
<organism evidence="1 2">
    <name type="scientific">Penicillium decumbens</name>
    <dbReference type="NCBI Taxonomy" id="69771"/>
    <lineage>
        <taxon>Eukaryota</taxon>
        <taxon>Fungi</taxon>
        <taxon>Dikarya</taxon>
        <taxon>Ascomycota</taxon>
        <taxon>Pezizomycotina</taxon>
        <taxon>Eurotiomycetes</taxon>
        <taxon>Eurotiomycetidae</taxon>
        <taxon>Eurotiales</taxon>
        <taxon>Aspergillaceae</taxon>
        <taxon>Penicillium</taxon>
    </lineage>
</organism>
<sequence length="25" mass="2973">MPTLYGVRPRPYLVSREEIIAELRL</sequence>
<accession>A0A1V6PA42</accession>
<proteinExistence type="predicted"/>
<dbReference type="Proteomes" id="UP000191522">
    <property type="component" value="Unassembled WGS sequence"/>
</dbReference>
<protein>
    <submittedName>
        <fullName evidence="1">Uncharacterized protein</fullName>
    </submittedName>
</protein>
<evidence type="ECO:0000313" key="1">
    <source>
        <dbReference type="EMBL" id="OQD73874.1"/>
    </source>
</evidence>